<dbReference type="InterPro" id="IPR015161">
    <property type="entry name" value="Sklp_toxin_b/g_crystallin"/>
</dbReference>
<dbReference type="Gene3D" id="2.60.20.30">
    <property type="match status" value="1"/>
</dbReference>
<dbReference type="InterPro" id="IPR015791">
    <property type="entry name" value="Antimic/Inh_G_crystallin-like"/>
</dbReference>
<feature type="domain" description="Streptomyces killer toxin-like beta/gamma crystallin" evidence="2">
    <location>
        <begin position="54"/>
        <end position="85"/>
    </location>
</feature>
<evidence type="ECO:0000256" key="1">
    <source>
        <dbReference type="SAM" id="SignalP"/>
    </source>
</evidence>
<keyword evidence="1" id="KW-0732">Signal</keyword>
<organism evidence="3 4">
    <name type="scientific">Streptosporangium algeriense</name>
    <dbReference type="NCBI Taxonomy" id="1682748"/>
    <lineage>
        <taxon>Bacteria</taxon>
        <taxon>Bacillati</taxon>
        <taxon>Actinomycetota</taxon>
        <taxon>Actinomycetes</taxon>
        <taxon>Streptosporangiales</taxon>
        <taxon>Streptosporangiaceae</taxon>
        <taxon>Streptosporangium</taxon>
    </lineage>
</organism>
<proteinExistence type="predicted"/>
<reference evidence="4" key="1">
    <citation type="journal article" date="2019" name="Int. J. Syst. Evol. Microbiol.">
        <title>The Global Catalogue of Microorganisms (GCM) 10K type strain sequencing project: providing services to taxonomists for standard genome sequencing and annotation.</title>
        <authorList>
            <consortium name="The Broad Institute Genomics Platform"/>
            <consortium name="The Broad Institute Genome Sequencing Center for Infectious Disease"/>
            <person name="Wu L."/>
            <person name="Ma J."/>
        </authorList>
    </citation>
    <scope>NUCLEOTIDE SEQUENCE [LARGE SCALE GENOMIC DNA]</scope>
    <source>
        <strain evidence="4">CCUG 62974</strain>
    </source>
</reference>
<feature type="non-terminal residue" evidence="3">
    <location>
        <position position="92"/>
    </location>
</feature>
<dbReference type="Pfam" id="PF09076">
    <property type="entry name" value="Crystall_2"/>
    <property type="match status" value="1"/>
</dbReference>
<protein>
    <submittedName>
        <fullName evidence="3">Beta/gamma crystallin domain-containing protein</fullName>
    </submittedName>
</protein>
<feature type="chain" id="PRO_5045182297" evidence="1">
    <location>
        <begin position="24"/>
        <end position="92"/>
    </location>
</feature>
<evidence type="ECO:0000313" key="3">
    <source>
        <dbReference type="EMBL" id="MFD0884658.1"/>
    </source>
</evidence>
<name>A0ABW3DLB5_9ACTN</name>
<feature type="signal peptide" evidence="1">
    <location>
        <begin position="1"/>
        <end position="23"/>
    </location>
</feature>
<sequence length="92" mass="9457">MTLSIRKALVACAVAAATMVPLAATPAYAINRVNDATCNARYGEFLSIWNGDLACFANGGSVSVAIYGVYQIGAGNNKVVIQYINDLGGGPS</sequence>
<dbReference type="InterPro" id="IPR011024">
    <property type="entry name" value="G_crystallin-like"/>
</dbReference>
<evidence type="ECO:0000313" key="4">
    <source>
        <dbReference type="Proteomes" id="UP001597024"/>
    </source>
</evidence>
<keyword evidence="4" id="KW-1185">Reference proteome</keyword>
<dbReference type="Proteomes" id="UP001597024">
    <property type="component" value="Unassembled WGS sequence"/>
</dbReference>
<accession>A0ABW3DLB5</accession>
<evidence type="ECO:0000259" key="2">
    <source>
        <dbReference type="Pfam" id="PF09076"/>
    </source>
</evidence>
<dbReference type="SUPFAM" id="SSF49695">
    <property type="entry name" value="gamma-Crystallin-like"/>
    <property type="match status" value="1"/>
</dbReference>
<dbReference type="EMBL" id="JBHTHX010000204">
    <property type="protein sequence ID" value="MFD0884658.1"/>
    <property type="molecule type" value="Genomic_DNA"/>
</dbReference>
<comment type="caution">
    <text evidence="3">The sequence shown here is derived from an EMBL/GenBank/DDBJ whole genome shotgun (WGS) entry which is preliminary data.</text>
</comment>
<gene>
    <name evidence="3" type="ORF">ACFQ08_08845</name>
</gene>